<evidence type="ECO:0000256" key="6">
    <source>
        <dbReference type="ARBA" id="ARBA00022723"/>
    </source>
</evidence>
<proteinExistence type="inferred from homology"/>
<protein>
    <recommendedName>
        <fullName evidence="11">Poly(A) polymerase</fullName>
        <ecNumber evidence="11">2.7.7.19</ecNumber>
    </recommendedName>
</protein>
<evidence type="ECO:0000313" key="18">
    <source>
        <dbReference type="Proteomes" id="UP000294530"/>
    </source>
</evidence>
<comment type="subcellular location">
    <subcellularLocation>
        <location evidence="2 11">Nucleus</location>
    </subcellularLocation>
</comment>
<feature type="binding site" evidence="12">
    <location>
        <position position="145"/>
    </location>
    <ligand>
        <name>ATP</name>
        <dbReference type="ChEBI" id="CHEBI:30616"/>
    </ligand>
</feature>
<comment type="catalytic activity">
    <reaction evidence="11">
        <text>RNA(n) + ATP = RNA(n)-3'-adenine ribonucleotide + diphosphate</text>
        <dbReference type="Rhea" id="RHEA:11332"/>
        <dbReference type="Rhea" id="RHEA-COMP:14527"/>
        <dbReference type="Rhea" id="RHEA-COMP:17347"/>
        <dbReference type="ChEBI" id="CHEBI:30616"/>
        <dbReference type="ChEBI" id="CHEBI:33019"/>
        <dbReference type="ChEBI" id="CHEBI:140395"/>
        <dbReference type="ChEBI" id="CHEBI:173115"/>
        <dbReference type="EC" id="2.7.7.19"/>
    </reaction>
</comment>
<dbReference type="GeneID" id="94346548"/>
<reference evidence="17 18" key="1">
    <citation type="journal article" date="2021" name="Genome Biol.">
        <title>AFLAP: assembly-free linkage analysis pipeline using k-mers from genome sequencing data.</title>
        <authorList>
            <person name="Fletcher K."/>
            <person name="Zhang L."/>
            <person name="Gil J."/>
            <person name="Han R."/>
            <person name="Cavanaugh K."/>
            <person name="Michelmore R."/>
        </authorList>
    </citation>
    <scope>NUCLEOTIDE SEQUENCE [LARGE SCALE GENOMIC DNA]</scope>
    <source>
        <strain evidence="17 18">SF5</strain>
    </source>
</reference>
<dbReference type="InterPro" id="IPR007010">
    <property type="entry name" value="PolA_pol_RNA-bd_dom"/>
</dbReference>
<feature type="domain" description="Poly(A) polymerase central" evidence="15">
    <location>
        <begin position="198"/>
        <end position="353"/>
    </location>
</feature>
<dbReference type="GO" id="GO:0031123">
    <property type="term" value="P:RNA 3'-end processing"/>
    <property type="evidence" value="ECO:0007669"/>
    <property type="project" value="InterPro"/>
</dbReference>
<evidence type="ECO:0000259" key="16">
    <source>
        <dbReference type="Pfam" id="PF20750"/>
    </source>
</evidence>
<feature type="binding site" evidence="12">
    <location>
        <position position="215"/>
    </location>
    <ligand>
        <name>ATP</name>
        <dbReference type="ChEBI" id="CHEBI:30616"/>
    </ligand>
</feature>
<evidence type="ECO:0000259" key="15">
    <source>
        <dbReference type="Pfam" id="PF04928"/>
    </source>
</evidence>
<keyword evidence="18" id="KW-1185">Reference proteome</keyword>
<comment type="caution">
    <text evidence="17">The sequence shown here is derived from an EMBL/GenBank/DDBJ whole genome shotgun (WGS) entry which is preliminary data.</text>
</comment>
<dbReference type="Proteomes" id="UP000294530">
    <property type="component" value="Unassembled WGS sequence"/>
</dbReference>
<dbReference type="InterPro" id="IPR011068">
    <property type="entry name" value="NuclTrfase_I-like_C"/>
</dbReference>
<feature type="binding site" evidence="13">
    <location>
        <position position="91"/>
    </location>
    <ligand>
        <name>Mg(2+)</name>
        <dbReference type="ChEBI" id="CHEBI:18420"/>
        <label>1</label>
        <note>catalytic</note>
    </ligand>
</feature>
<dbReference type="GO" id="GO:0003723">
    <property type="term" value="F:RNA binding"/>
    <property type="evidence" value="ECO:0007669"/>
    <property type="project" value="UniProtKB-UniRule"/>
</dbReference>
<dbReference type="AlphaFoldDB" id="A0A976IGP0"/>
<evidence type="ECO:0000256" key="1">
    <source>
        <dbReference type="ARBA" id="ARBA00001936"/>
    </source>
</evidence>
<evidence type="ECO:0000256" key="3">
    <source>
        <dbReference type="ARBA" id="ARBA00010912"/>
    </source>
</evidence>
<evidence type="ECO:0000256" key="8">
    <source>
        <dbReference type="ARBA" id="ARBA00022840"/>
    </source>
</evidence>
<dbReference type="OrthoDB" id="412748at2759"/>
<dbReference type="Gene3D" id="3.30.460.10">
    <property type="entry name" value="Beta Polymerase, domain 2"/>
    <property type="match status" value="1"/>
</dbReference>
<keyword evidence="9 13" id="KW-0460">Magnesium</keyword>
<dbReference type="CDD" id="cd05402">
    <property type="entry name" value="NT_PAP_TUTase"/>
    <property type="match status" value="1"/>
</dbReference>
<dbReference type="InterPro" id="IPR048840">
    <property type="entry name" value="PolA_pol_NTPase"/>
</dbReference>
<dbReference type="Pfam" id="PF04928">
    <property type="entry name" value="PAP_central"/>
    <property type="match status" value="1"/>
</dbReference>
<dbReference type="GO" id="GO:0046872">
    <property type="term" value="F:metal ion binding"/>
    <property type="evidence" value="ECO:0007669"/>
    <property type="project" value="UniProtKB-KW"/>
</dbReference>
<evidence type="ECO:0000256" key="4">
    <source>
        <dbReference type="ARBA" id="ARBA00022664"/>
    </source>
</evidence>
<dbReference type="FunFam" id="1.10.1410.10:FF:000001">
    <property type="entry name" value="Putative poly(A) polymerase gamma"/>
    <property type="match status" value="1"/>
</dbReference>
<dbReference type="EMBL" id="SHOA02000004">
    <property type="protein sequence ID" value="TDH71252.1"/>
    <property type="molecule type" value="Genomic_DNA"/>
</dbReference>
<keyword evidence="4 11" id="KW-0507">mRNA processing</keyword>
<dbReference type="RefSeq" id="XP_067820751.1">
    <property type="nucleotide sequence ID" value="XM_067960877.1"/>
</dbReference>
<name>A0A976IGP0_BRELC</name>
<gene>
    <name evidence="17" type="ORF">CCR75_002780</name>
</gene>
<dbReference type="SUPFAM" id="SSF81301">
    <property type="entry name" value="Nucleotidyltransferase"/>
    <property type="match status" value="1"/>
</dbReference>
<dbReference type="PANTHER" id="PTHR10682:SF10">
    <property type="entry name" value="POLYNUCLEOTIDE ADENYLYLTRANSFERASE"/>
    <property type="match status" value="1"/>
</dbReference>
<dbReference type="Pfam" id="PF04926">
    <property type="entry name" value="PAP_RNA-bind"/>
    <property type="match status" value="1"/>
</dbReference>
<keyword evidence="6 13" id="KW-0479">Metal-binding</keyword>
<feature type="binding site" evidence="13">
    <location>
        <position position="145"/>
    </location>
    <ligand>
        <name>Mg(2+)</name>
        <dbReference type="ChEBI" id="CHEBI:18420"/>
        <label>2</label>
        <note>catalytic</note>
    </ligand>
</feature>
<feature type="domain" description="Poly(A) polymerase RNA-binding" evidence="14">
    <location>
        <begin position="357"/>
        <end position="416"/>
    </location>
</feature>
<feature type="binding site" evidence="12">
    <location>
        <begin position="78"/>
        <end position="80"/>
    </location>
    <ligand>
        <name>ATP</name>
        <dbReference type="ChEBI" id="CHEBI:30616"/>
    </ligand>
</feature>
<evidence type="ECO:0000256" key="11">
    <source>
        <dbReference type="PIRNR" id="PIRNR018425"/>
    </source>
</evidence>
<dbReference type="SUPFAM" id="SSF81631">
    <property type="entry name" value="PAP/OAS1 substrate-binding domain"/>
    <property type="match status" value="1"/>
</dbReference>
<organism evidence="17 18">
    <name type="scientific">Bremia lactucae</name>
    <name type="common">Lettuce downy mildew</name>
    <dbReference type="NCBI Taxonomy" id="4779"/>
    <lineage>
        <taxon>Eukaryota</taxon>
        <taxon>Sar</taxon>
        <taxon>Stramenopiles</taxon>
        <taxon>Oomycota</taxon>
        <taxon>Peronosporomycetes</taxon>
        <taxon>Peronosporales</taxon>
        <taxon>Peronosporaceae</taxon>
        <taxon>Bremia</taxon>
    </lineage>
</organism>
<dbReference type="Gene3D" id="3.30.70.590">
    <property type="entry name" value="Poly(A) polymerase predicted RNA binding domain"/>
    <property type="match status" value="1"/>
</dbReference>
<dbReference type="PANTHER" id="PTHR10682">
    <property type="entry name" value="POLY A POLYMERASE"/>
    <property type="match status" value="1"/>
</dbReference>
<evidence type="ECO:0000256" key="2">
    <source>
        <dbReference type="ARBA" id="ARBA00004123"/>
    </source>
</evidence>
<evidence type="ECO:0000256" key="5">
    <source>
        <dbReference type="ARBA" id="ARBA00022679"/>
    </source>
</evidence>
<comment type="cofactor">
    <cofactor evidence="1">
        <name>Mn(2+)</name>
        <dbReference type="ChEBI" id="CHEBI:29035"/>
    </cofactor>
</comment>
<dbReference type="Pfam" id="PF20750">
    <property type="entry name" value="PAP_NTPase"/>
    <property type="match status" value="1"/>
</dbReference>
<comment type="cofactor">
    <cofactor evidence="13">
        <name>Mg(2+)</name>
        <dbReference type="ChEBI" id="CHEBI:18420"/>
    </cofactor>
    <text evidence="13">Binds 2 magnesium ions. Also active with manganese.</text>
</comment>
<dbReference type="InterPro" id="IPR014492">
    <property type="entry name" value="PolyA_polymerase"/>
</dbReference>
<comment type="similarity">
    <text evidence="3 11">Belongs to the poly(A) polymerase family.</text>
</comment>
<feature type="binding site" evidence="13">
    <location>
        <position position="91"/>
    </location>
    <ligand>
        <name>Mg(2+)</name>
        <dbReference type="ChEBI" id="CHEBI:18420"/>
        <label>2</label>
        <note>catalytic</note>
    </ligand>
</feature>
<evidence type="ECO:0000313" key="17">
    <source>
        <dbReference type="EMBL" id="TDH71252.1"/>
    </source>
</evidence>
<evidence type="ECO:0000256" key="13">
    <source>
        <dbReference type="PIRSR" id="PIRSR018425-2"/>
    </source>
</evidence>
<dbReference type="InterPro" id="IPR007012">
    <property type="entry name" value="PolA_pol_cen_dom"/>
</dbReference>
<dbReference type="GO" id="GO:0005634">
    <property type="term" value="C:nucleus"/>
    <property type="evidence" value="ECO:0007669"/>
    <property type="project" value="UniProtKB-SubCell"/>
</dbReference>
<evidence type="ECO:0000256" key="9">
    <source>
        <dbReference type="ARBA" id="ARBA00022842"/>
    </source>
</evidence>
<dbReference type="GO" id="GO:0006397">
    <property type="term" value="P:mRNA processing"/>
    <property type="evidence" value="ECO:0007669"/>
    <property type="project" value="UniProtKB-KW"/>
</dbReference>
<feature type="binding site" evidence="12">
    <location>
        <begin position="91"/>
        <end position="93"/>
    </location>
    <ligand>
        <name>ATP</name>
        <dbReference type="ChEBI" id="CHEBI:30616"/>
    </ligand>
</feature>
<feature type="binding site" evidence="13">
    <location>
        <position position="93"/>
    </location>
    <ligand>
        <name>Mg(2+)</name>
        <dbReference type="ChEBI" id="CHEBI:18420"/>
        <label>2</label>
        <note>catalytic</note>
    </ligand>
</feature>
<dbReference type="PIRSF" id="PIRSF018425">
    <property type="entry name" value="PolyA_polymerase"/>
    <property type="match status" value="1"/>
</dbReference>
<evidence type="ECO:0000256" key="7">
    <source>
        <dbReference type="ARBA" id="ARBA00022741"/>
    </source>
</evidence>
<feature type="binding site" evidence="13">
    <location>
        <position position="93"/>
    </location>
    <ligand>
        <name>Mg(2+)</name>
        <dbReference type="ChEBI" id="CHEBI:18420"/>
        <label>1</label>
        <note>catalytic</note>
    </ligand>
</feature>
<dbReference type="InterPro" id="IPR043519">
    <property type="entry name" value="NT_sf"/>
</dbReference>
<evidence type="ECO:0000259" key="14">
    <source>
        <dbReference type="Pfam" id="PF04926"/>
    </source>
</evidence>
<dbReference type="KEGG" id="blac:94346548"/>
<feature type="domain" description="Poly(A) polymerase nucleotidyltransferase" evidence="16">
    <location>
        <begin position="1"/>
        <end position="192"/>
    </location>
</feature>
<comment type="function">
    <text evidence="11">Polymerase that creates the 3'-poly(A) tail of mRNA's.</text>
</comment>
<keyword evidence="10 11" id="KW-0539">Nucleus</keyword>
<dbReference type="FunFam" id="3.30.460.10:FF:000027">
    <property type="entry name" value="Poly(A) polymerase PAP"/>
    <property type="match status" value="1"/>
</dbReference>
<feature type="binding site" evidence="12">
    <location>
        <begin position="224"/>
        <end position="225"/>
    </location>
    <ligand>
        <name>ATP</name>
        <dbReference type="ChEBI" id="CHEBI:30616"/>
    </ligand>
</feature>
<dbReference type="EC" id="2.7.7.19" evidence="11"/>
<dbReference type="GO" id="GO:0005524">
    <property type="term" value="F:ATP binding"/>
    <property type="evidence" value="ECO:0007669"/>
    <property type="project" value="UniProtKB-UniRule"/>
</dbReference>
<evidence type="ECO:0000256" key="12">
    <source>
        <dbReference type="PIRSR" id="PIRSR018425-1"/>
    </source>
</evidence>
<dbReference type="Gene3D" id="1.10.1410.10">
    <property type="match status" value="1"/>
</dbReference>
<keyword evidence="7 11" id="KW-0547">Nucleotide-binding</keyword>
<feature type="binding site" evidence="12">
    <location>
        <position position="206"/>
    </location>
    <ligand>
        <name>ATP</name>
        <dbReference type="ChEBI" id="CHEBI:30616"/>
    </ligand>
</feature>
<sequence>MTTPLSTAGPSDTDKRLNEELLQTLRSCGLYESDEQLARRERVLKRLNHVLQEYALQEALAYSSEEEAIKKHVQLRTFGSCRLGVQSCEADIDTLCVAPRHCERGRFFEKAPILLEAVPEVTNLRIIRDAFVPVIKMQIYGIPVDLLFVSLDLSSIPEDLDMLDDQILRGLDEAAVRSCNGVRVTERILQLVPNLERFRTTLIAVKHWARVRGIYSNVLGFLGGVNWAILVARICQFYPNSLPASLISRFFRIFQMWTWPNPIMLDRVDNPFNLGFSVILLLFWIQDAGWNPKMNARDRSHLMPIITPAYPALNSSYNVMASTLQILRAEFGKGLHRTLEIEAKKHSWANLFSAPRFFQRSKHFLRVQITAKTAKDFEGWFGWVESRLRHLFLRLEALPDVRIHPFARFFDFVDSTEASPESTPKNAVHSSWLFIWLKFSVPNTTPATGATYTVDLTCVIRDFAFYIDQWEGRRRGMDMQIDHITRSQIPKWVLDSLDDTADDSKHLKKLSPVSNLSKMKKRDCNGVAKGLGEMAASAQSSSKKSKETEFSSVSLLVLKLSLALVNKCGHTLFLVLRGERAPKEAALKLKSLLQCLLVGRIHGFFSHFDHRLRKRRNLVGRLKSLVQQLVRGHDASHKATLLGFLRVDHVSC</sequence>
<accession>A0A976IGP0</accession>
<dbReference type="GO" id="GO:1990817">
    <property type="term" value="F:poly(A) RNA polymerase activity"/>
    <property type="evidence" value="ECO:0007669"/>
    <property type="project" value="UniProtKB-UniRule"/>
</dbReference>
<keyword evidence="8 11" id="KW-0067">ATP-binding</keyword>
<evidence type="ECO:0000256" key="10">
    <source>
        <dbReference type="ARBA" id="ARBA00023242"/>
    </source>
</evidence>
<dbReference type="SUPFAM" id="SSF55003">
    <property type="entry name" value="PAP/Archaeal CCA-adding enzyme, C-terminal domain"/>
    <property type="match status" value="1"/>
</dbReference>
<keyword evidence="5 11" id="KW-0808">Transferase</keyword>